<protein>
    <submittedName>
        <fullName evidence="3">Uncharacterized protein</fullName>
    </submittedName>
</protein>
<dbReference type="InParanoid" id="A0A0D2ANU5"/>
<keyword evidence="4" id="KW-1185">Reference proteome</keyword>
<dbReference type="EMBL" id="KN847531">
    <property type="protein sequence ID" value="KIW08373.1"/>
    <property type="molecule type" value="Genomic_DNA"/>
</dbReference>
<name>A0A0D2ANU5_9PEZI</name>
<dbReference type="VEuPathDB" id="FungiDB:PV09_01289"/>
<reference evidence="3 4" key="1">
    <citation type="submission" date="2015-01" db="EMBL/GenBank/DDBJ databases">
        <title>The Genome Sequence of Ochroconis gallopava CBS43764.</title>
        <authorList>
            <consortium name="The Broad Institute Genomics Platform"/>
            <person name="Cuomo C."/>
            <person name="de Hoog S."/>
            <person name="Gorbushina A."/>
            <person name="Stielow B."/>
            <person name="Teixiera M."/>
            <person name="Abouelleil A."/>
            <person name="Chapman S.B."/>
            <person name="Priest M."/>
            <person name="Young S.K."/>
            <person name="Wortman J."/>
            <person name="Nusbaum C."/>
            <person name="Birren B."/>
        </authorList>
    </citation>
    <scope>NUCLEOTIDE SEQUENCE [LARGE SCALE GENOMIC DNA]</scope>
    <source>
        <strain evidence="3 4">CBS 43764</strain>
    </source>
</reference>
<dbReference type="HOGENOM" id="CLU_031212_2_0_1"/>
<dbReference type="InterPro" id="IPR057081">
    <property type="entry name" value="PH_N"/>
</dbReference>
<proteinExistence type="predicted"/>
<dbReference type="OrthoDB" id="5345571at2759"/>
<evidence type="ECO:0000313" key="3">
    <source>
        <dbReference type="EMBL" id="KIW08373.1"/>
    </source>
</evidence>
<evidence type="ECO:0000313" key="4">
    <source>
        <dbReference type="Proteomes" id="UP000053259"/>
    </source>
</evidence>
<dbReference type="Pfam" id="PF23074">
    <property type="entry name" value="PH_FT_N"/>
    <property type="match status" value="1"/>
</dbReference>
<dbReference type="Pfam" id="PF23076">
    <property type="entry name" value="PH_FT_C"/>
    <property type="match status" value="1"/>
</dbReference>
<sequence length="538" mass="62043">MTREELLRAADNADEVSAGLQLFLDNIPQRRTDIVDCIRELLALGSAIREIADEHPNYEMVTPKLTSDVHMCIRSLELTLRKVRVMFGETRHLKYSGERPYARAWEELNGHFTIIEGGLSLMARLETYDVFLQVILSVLGGPDSAYVDKEFILQCRHRISSLLRSQESIEDIISGLSFQDPQEWSPPPRMPMPWLDEFSFPRLQPMMPPMSPIWSDLSDDGIPPPAPDPPWIPFSPPAPDIPTTRWSSNSSATRVPISHWAMKVFEYVRSGTPLSNGYAGSQCFGREEPPDLFQRLATDSFIEVVRLPLDGAKFWVSLYWRPANHRARLVCTSKKDAGLVVSSCIPLSALKLTRCGSALALWRLEREPKDFKLWARLEFQFYEPLVLFYCTFTAMKDQDPYKCPKLLRDKYHSLENDKVNEKEEYSGEIKDDTMLHALRIYRDMDSKCFRLEARPRRGLHTETPIWTAFITKDMTKPDWIRIVSSKVLQLNELHPYVFCPNYSPPQGKKGKYQLHFTTARDAEKFLIMVHTLKKLARK</sequence>
<accession>A0A0D2ANU5</accession>
<evidence type="ECO:0000259" key="1">
    <source>
        <dbReference type="Pfam" id="PF23074"/>
    </source>
</evidence>
<dbReference type="RefSeq" id="XP_016218242.1">
    <property type="nucleotide sequence ID" value="XM_016354147.1"/>
</dbReference>
<dbReference type="InterPro" id="IPR057082">
    <property type="entry name" value="PH_C"/>
</dbReference>
<dbReference type="Proteomes" id="UP000053259">
    <property type="component" value="Unassembled WGS sequence"/>
</dbReference>
<organism evidence="3 4">
    <name type="scientific">Verruconis gallopava</name>
    <dbReference type="NCBI Taxonomy" id="253628"/>
    <lineage>
        <taxon>Eukaryota</taxon>
        <taxon>Fungi</taxon>
        <taxon>Dikarya</taxon>
        <taxon>Ascomycota</taxon>
        <taxon>Pezizomycotina</taxon>
        <taxon>Dothideomycetes</taxon>
        <taxon>Pleosporomycetidae</taxon>
        <taxon>Venturiales</taxon>
        <taxon>Sympoventuriaceae</taxon>
        <taxon>Verruconis</taxon>
    </lineage>
</organism>
<dbReference type="AlphaFoldDB" id="A0A0D2ANU5"/>
<feature type="domain" description="PH" evidence="1">
    <location>
        <begin position="293"/>
        <end position="410"/>
    </location>
</feature>
<evidence type="ECO:0000259" key="2">
    <source>
        <dbReference type="Pfam" id="PF23076"/>
    </source>
</evidence>
<gene>
    <name evidence="3" type="ORF">PV09_01289</name>
</gene>
<dbReference type="GeneID" id="27309262"/>
<feature type="domain" description="PH" evidence="2">
    <location>
        <begin position="422"/>
        <end position="533"/>
    </location>
</feature>